<gene>
    <name evidence="2" type="ORF">GZ085_14455</name>
</gene>
<sequence>MTATNDLMAHSGCGQNLDRHRPHRRLSDPLAQSFGDENPFFLRKAHMLDDVEQQDTLRQDCMSGWVQNDPNCRFE</sequence>
<dbReference type="Proteomes" id="UP000483432">
    <property type="component" value="Unassembled WGS sequence"/>
</dbReference>
<feature type="region of interest" description="Disordered" evidence="1">
    <location>
        <begin position="1"/>
        <end position="22"/>
    </location>
</feature>
<dbReference type="AlphaFoldDB" id="A0A7C9P9Q0"/>
<organism evidence="2 3">
    <name type="scientific">Sulfuriferula multivorans</name>
    <dbReference type="NCBI Taxonomy" id="1559896"/>
    <lineage>
        <taxon>Bacteria</taxon>
        <taxon>Pseudomonadati</taxon>
        <taxon>Pseudomonadota</taxon>
        <taxon>Betaproteobacteria</taxon>
        <taxon>Nitrosomonadales</taxon>
        <taxon>Sulfuricellaceae</taxon>
        <taxon>Sulfuriferula</taxon>
    </lineage>
</organism>
<name>A0A7C9P9Q0_9PROT</name>
<dbReference type="EMBL" id="JAAFGW010000304">
    <property type="protein sequence ID" value="NDP49557.1"/>
    <property type="molecule type" value="Genomic_DNA"/>
</dbReference>
<evidence type="ECO:0000313" key="2">
    <source>
        <dbReference type="EMBL" id="NDP49557.1"/>
    </source>
</evidence>
<proteinExistence type="predicted"/>
<comment type="caution">
    <text evidence="2">The sequence shown here is derived from an EMBL/GenBank/DDBJ whole genome shotgun (WGS) entry which is preliminary data.</text>
</comment>
<accession>A0A7C9P9Q0</accession>
<evidence type="ECO:0000313" key="3">
    <source>
        <dbReference type="Proteomes" id="UP000483432"/>
    </source>
</evidence>
<evidence type="ECO:0000256" key="1">
    <source>
        <dbReference type="SAM" id="MobiDB-lite"/>
    </source>
</evidence>
<protein>
    <submittedName>
        <fullName evidence="2">Uncharacterized protein</fullName>
    </submittedName>
</protein>
<reference evidence="2 3" key="1">
    <citation type="submission" date="2019-09" db="EMBL/GenBank/DDBJ databases">
        <title>H2 Metabolism Revealed by Metagenomic Analysis in Subglacial Sediment of East Antarctica.</title>
        <authorList>
            <person name="Yang Z."/>
            <person name="Zhang Y."/>
            <person name="Lv Y."/>
            <person name="Yan W."/>
            <person name="Xiao X."/>
            <person name="Sun B."/>
            <person name="Ma H."/>
        </authorList>
    </citation>
    <scope>NUCLEOTIDE SEQUENCE [LARGE SCALE GENOMIC DNA]</scope>
    <source>
        <strain evidence="2">Bin2_2</strain>
    </source>
</reference>